<keyword evidence="3" id="KW-0597">Phosphoprotein</keyword>
<dbReference type="InterPro" id="IPR036886">
    <property type="entry name" value="Villin_headpiece_dom_sf"/>
</dbReference>
<dbReference type="InterPro" id="IPR003128">
    <property type="entry name" value="Villin_headpiece"/>
</dbReference>
<keyword evidence="4" id="KW-0677">Repeat</keyword>
<sequence length="391" mass="44442">MQKVEGRPALGSISSSQRVPSVPGSPSIKARVNDEVVEYRDLAALPRDKSILQVERPDLMTYQPHLTFSPLDAPRTPRRERSLSPTSISPPPSPELKVSREGGGSPGGSTLQLRKTAAPLQQHFHRPGKTAAPLQQHFHRPDNGANIYKKLPNFKQEVNNPRVMGSIIQSSKFPAAQKPDPNLPSKIETEYWPCPPSLAAMEIEWRKKKEEEEEGKDEFEDLTDDAKELELHKIKSNLGRLILKEEKEEKEKALLGLGRRKTQSLPDRTHMHTSSSLKSSSRTGLTRMQSAEFTTDGDRERTADQNGDPQRERMDRGNSLPSMLEQKVYPYEMLIVTHRGRCKLPPGVDRTRLERHLSPEDFERLFGMPISEFDRLSLWKRNNLKKNVQLF</sequence>
<dbReference type="InterPro" id="IPR032402">
    <property type="entry name" value="AbLIM_anchor"/>
</dbReference>
<dbReference type="GO" id="GO:0015629">
    <property type="term" value="C:actin cytoskeleton"/>
    <property type="evidence" value="ECO:0007669"/>
    <property type="project" value="TreeGrafter"/>
</dbReference>
<accession>A0AAY5K086</accession>
<dbReference type="PROSITE" id="PS51089">
    <property type="entry name" value="HP"/>
    <property type="match status" value="1"/>
</dbReference>
<dbReference type="GO" id="GO:0030032">
    <property type="term" value="P:lamellipodium assembly"/>
    <property type="evidence" value="ECO:0007669"/>
    <property type="project" value="TreeGrafter"/>
</dbReference>
<proteinExistence type="predicted"/>
<gene>
    <name evidence="7" type="primary">DMTN</name>
</gene>
<dbReference type="SMART" id="SM00153">
    <property type="entry name" value="VHP"/>
    <property type="match status" value="1"/>
</dbReference>
<dbReference type="SUPFAM" id="SSF47050">
    <property type="entry name" value="VHP, Villin headpiece domain"/>
    <property type="match status" value="1"/>
</dbReference>
<feature type="compositionally biased region" description="Basic and acidic residues" evidence="5">
    <location>
        <begin position="296"/>
        <end position="316"/>
    </location>
</feature>
<evidence type="ECO:0000313" key="8">
    <source>
        <dbReference type="Proteomes" id="UP000265140"/>
    </source>
</evidence>
<dbReference type="RefSeq" id="XP_034152722.1">
    <property type="nucleotide sequence ID" value="XM_034296831.1"/>
</dbReference>
<feature type="region of interest" description="Disordered" evidence="5">
    <location>
        <begin position="46"/>
        <end position="147"/>
    </location>
</feature>
<dbReference type="FunFam" id="1.10.950.10:FF:000001">
    <property type="entry name" value="actin-binding LIM protein 1 isoform X2"/>
    <property type="match status" value="1"/>
</dbReference>
<protein>
    <recommendedName>
        <fullName evidence="6">HP domain-containing protein</fullName>
    </recommendedName>
</protein>
<feature type="domain" description="HP" evidence="6">
    <location>
        <begin position="323"/>
        <end position="391"/>
    </location>
</feature>
<evidence type="ECO:0000256" key="3">
    <source>
        <dbReference type="ARBA" id="ARBA00022553"/>
    </source>
</evidence>
<dbReference type="InterPro" id="IPR051618">
    <property type="entry name" value="Actin-binding_LIM"/>
</dbReference>
<dbReference type="GO" id="GO:0051015">
    <property type="term" value="F:actin filament binding"/>
    <property type="evidence" value="ECO:0007669"/>
    <property type="project" value="TreeGrafter"/>
</dbReference>
<dbReference type="Pfam" id="PF16182">
    <property type="entry name" value="AbLIM_anchor"/>
    <property type="match status" value="1"/>
</dbReference>
<dbReference type="PANTHER" id="PTHR24213:SF17">
    <property type="entry name" value="DEMATIN"/>
    <property type="match status" value="1"/>
</dbReference>
<reference evidence="7" key="2">
    <citation type="submission" date="2025-08" db="UniProtKB">
        <authorList>
            <consortium name="Ensembl"/>
        </authorList>
    </citation>
    <scope>IDENTIFICATION</scope>
</reference>
<dbReference type="GO" id="GO:0005886">
    <property type="term" value="C:plasma membrane"/>
    <property type="evidence" value="ECO:0007669"/>
    <property type="project" value="TreeGrafter"/>
</dbReference>
<dbReference type="GeneID" id="105014756"/>
<dbReference type="Ensembl" id="ENSELUT00000110495.1">
    <property type="protein sequence ID" value="ENSELUP00000082429.1"/>
    <property type="gene ID" value="ENSELUG00000002290.3"/>
</dbReference>
<feature type="region of interest" description="Disordered" evidence="5">
    <location>
        <begin position="254"/>
        <end position="317"/>
    </location>
</feature>
<dbReference type="Gene3D" id="1.10.950.10">
    <property type="entry name" value="Villin headpiece domain"/>
    <property type="match status" value="1"/>
</dbReference>
<evidence type="ECO:0000256" key="5">
    <source>
        <dbReference type="SAM" id="MobiDB-lite"/>
    </source>
</evidence>
<dbReference type="GO" id="GO:0005737">
    <property type="term" value="C:cytoplasm"/>
    <property type="evidence" value="ECO:0007669"/>
    <property type="project" value="UniProtKB-SubCell"/>
</dbReference>
<evidence type="ECO:0000256" key="4">
    <source>
        <dbReference type="ARBA" id="ARBA00022737"/>
    </source>
</evidence>
<comment type="subcellular location">
    <subcellularLocation>
        <location evidence="1">Cytoplasm</location>
    </subcellularLocation>
</comment>
<feature type="compositionally biased region" description="Polar residues" evidence="5">
    <location>
        <begin position="282"/>
        <end position="293"/>
    </location>
</feature>
<dbReference type="AlphaFoldDB" id="A0AAY5K086"/>
<evidence type="ECO:0000259" key="6">
    <source>
        <dbReference type="PROSITE" id="PS51089"/>
    </source>
</evidence>
<evidence type="ECO:0000256" key="1">
    <source>
        <dbReference type="ARBA" id="ARBA00004496"/>
    </source>
</evidence>
<feature type="compositionally biased region" description="Basic and acidic residues" evidence="5">
    <location>
        <begin position="46"/>
        <end position="58"/>
    </location>
</feature>
<evidence type="ECO:0000313" key="7">
    <source>
        <dbReference type="Ensembl" id="ENSELUP00000082429.1"/>
    </source>
</evidence>
<reference evidence="7 8" key="1">
    <citation type="submission" date="2020-02" db="EMBL/GenBank/DDBJ databases">
        <title>Esox lucius (northern pike) genome, fEsoLuc1, primary haplotype.</title>
        <authorList>
            <person name="Myers G."/>
            <person name="Karagic N."/>
            <person name="Meyer A."/>
            <person name="Pippel M."/>
            <person name="Reichard M."/>
            <person name="Winkler S."/>
            <person name="Tracey A."/>
            <person name="Sims Y."/>
            <person name="Howe K."/>
            <person name="Rhie A."/>
            <person name="Formenti G."/>
            <person name="Durbin R."/>
            <person name="Fedrigo O."/>
            <person name="Jarvis E.D."/>
        </authorList>
    </citation>
    <scope>NUCLEOTIDE SEQUENCE [LARGE SCALE GENOMIC DNA]</scope>
</reference>
<dbReference type="Pfam" id="PF02209">
    <property type="entry name" value="VHP"/>
    <property type="match status" value="1"/>
</dbReference>
<dbReference type="GO" id="GO:0051017">
    <property type="term" value="P:actin filament bundle assembly"/>
    <property type="evidence" value="ECO:0007669"/>
    <property type="project" value="TreeGrafter"/>
</dbReference>
<dbReference type="PANTHER" id="PTHR24213">
    <property type="entry name" value="ACTIN-BINDING LIM PROTEIN"/>
    <property type="match status" value="1"/>
</dbReference>
<feature type="region of interest" description="Disordered" evidence="5">
    <location>
        <begin position="171"/>
        <end position="191"/>
    </location>
</feature>
<dbReference type="GeneTree" id="ENSGT00950000182850"/>
<organism evidence="7 8">
    <name type="scientific">Esox lucius</name>
    <name type="common">Northern pike</name>
    <dbReference type="NCBI Taxonomy" id="8010"/>
    <lineage>
        <taxon>Eukaryota</taxon>
        <taxon>Metazoa</taxon>
        <taxon>Chordata</taxon>
        <taxon>Craniata</taxon>
        <taxon>Vertebrata</taxon>
        <taxon>Euteleostomi</taxon>
        <taxon>Actinopterygii</taxon>
        <taxon>Neopterygii</taxon>
        <taxon>Teleostei</taxon>
        <taxon>Protacanthopterygii</taxon>
        <taxon>Esociformes</taxon>
        <taxon>Esocidae</taxon>
        <taxon>Esox</taxon>
    </lineage>
</organism>
<evidence type="ECO:0000256" key="2">
    <source>
        <dbReference type="ARBA" id="ARBA00022490"/>
    </source>
</evidence>
<feature type="region of interest" description="Disordered" evidence="5">
    <location>
        <begin position="1"/>
        <end position="33"/>
    </location>
</feature>
<name>A0AAY5K086_ESOLU</name>
<dbReference type="Proteomes" id="UP000265140">
    <property type="component" value="Chromosome 14"/>
</dbReference>
<keyword evidence="8" id="KW-1185">Reference proteome</keyword>
<keyword evidence="2" id="KW-0963">Cytoplasm</keyword>
<reference evidence="7" key="3">
    <citation type="submission" date="2025-09" db="UniProtKB">
        <authorList>
            <consortium name="Ensembl"/>
        </authorList>
    </citation>
    <scope>IDENTIFICATION</scope>
</reference>